<keyword evidence="3" id="KW-0813">Transport</keyword>
<dbReference type="EMBL" id="BMZS01000002">
    <property type="protein sequence ID" value="GHD42822.1"/>
    <property type="molecule type" value="Genomic_DNA"/>
</dbReference>
<evidence type="ECO:0000256" key="2">
    <source>
        <dbReference type="ARBA" id="ARBA00010735"/>
    </source>
</evidence>
<dbReference type="GO" id="GO:1903785">
    <property type="term" value="P:L-valine transmembrane transport"/>
    <property type="evidence" value="ECO:0007669"/>
    <property type="project" value="TreeGrafter"/>
</dbReference>
<reference evidence="9" key="1">
    <citation type="journal article" date="2014" name="Int. J. Syst. Evol. Microbiol.">
        <title>Complete genome sequence of Corynebacterium casei LMG S-19264T (=DSM 44701T), isolated from a smear-ripened cheese.</title>
        <authorList>
            <consortium name="US DOE Joint Genome Institute (JGI-PGF)"/>
            <person name="Walter F."/>
            <person name="Albersmeier A."/>
            <person name="Kalinowski J."/>
            <person name="Ruckert C."/>
        </authorList>
    </citation>
    <scope>NUCLEOTIDE SEQUENCE</scope>
    <source>
        <strain evidence="9">KCTC 42651</strain>
    </source>
</reference>
<dbReference type="Proteomes" id="UP000630353">
    <property type="component" value="Unassembled WGS sequence"/>
</dbReference>
<evidence type="ECO:0000256" key="3">
    <source>
        <dbReference type="ARBA" id="ARBA00022448"/>
    </source>
</evidence>
<dbReference type="Pfam" id="PF03591">
    <property type="entry name" value="AzlC"/>
    <property type="match status" value="1"/>
</dbReference>
<evidence type="ECO:0000256" key="8">
    <source>
        <dbReference type="SAM" id="Phobius"/>
    </source>
</evidence>
<proteinExistence type="inferred from homology"/>
<dbReference type="AlphaFoldDB" id="A0A918XQ78"/>
<keyword evidence="4" id="KW-1003">Cell membrane</keyword>
<feature type="transmembrane region" description="Helical" evidence="8">
    <location>
        <begin position="82"/>
        <end position="103"/>
    </location>
</feature>
<keyword evidence="5 8" id="KW-0812">Transmembrane</keyword>
<sequence>MTDLPAEPAPSRPVVFTRDGFARGFRMATPLALSGVLFSIAFGVLAREAGLSLGETVLMSATVFAGASQMAALDLWSALPPILVLALATFAINVRHVVMGAALRPWFSKLPSSTAHLSLWFMTDANWAMAMAEHRRGERDAAILIGSGIVMWFGWVSGSAIGHLVGAALGDPRVYGVDVVLPAFFALMLTPLWPGRTRAWPWAIAAGVAVAAHMVLPGYWHVIVGGLAGSLAAAWAERRTA</sequence>
<evidence type="ECO:0000256" key="7">
    <source>
        <dbReference type="ARBA" id="ARBA00023136"/>
    </source>
</evidence>
<dbReference type="RefSeq" id="WP_189987667.1">
    <property type="nucleotide sequence ID" value="NZ_BMZS01000002.1"/>
</dbReference>
<evidence type="ECO:0000313" key="9">
    <source>
        <dbReference type="EMBL" id="GHD42822.1"/>
    </source>
</evidence>
<evidence type="ECO:0000256" key="4">
    <source>
        <dbReference type="ARBA" id="ARBA00022475"/>
    </source>
</evidence>
<evidence type="ECO:0000256" key="6">
    <source>
        <dbReference type="ARBA" id="ARBA00022989"/>
    </source>
</evidence>
<comment type="caution">
    <text evidence="9">The sequence shown here is derived from an EMBL/GenBank/DDBJ whole genome shotgun (WGS) entry which is preliminary data.</text>
</comment>
<feature type="transmembrane region" description="Helical" evidence="8">
    <location>
        <begin position="174"/>
        <end position="193"/>
    </location>
</feature>
<keyword evidence="7 8" id="KW-0472">Membrane</keyword>
<feature type="transmembrane region" description="Helical" evidence="8">
    <location>
        <begin position="141"/>
        <end position="162"/>
    </location>
</feature>
<keyword evidence="6 8" id="KW-1133">Transmembrane helix</keyword>
<dbReference type="InterPro" id="IPR011606">
    <property type="entry name" value="Brnchd-chn_aa_trnsp_permease"/>
</dbReference>
<accession>A0A918XQ78</accession>
<gene>
    <name evidence="9" type="ORF">GCM10017083_08250</name>
</gene>
<keyword evidence="10" id="KW-1185">Reference proteome</keyword>
<organism evidence="9 10">
    <name type="scientific">Thalassobaculum fulvum</name>
    <dbReference type="NCBI Taxonomy" id="1633335"/>
    <lineage>
        <taxon>Bacteria</taxon>
        <taxon>Pseudomonadati</taxon>
        <taxon>Pseudomonadota</taxon>
        <taxon>Alphaproteobacteria</taxon>
        <taxon>Rhodospirillales</taxon>
        <taxon>Thalassobaculaceae</taxon>
        <taxon>Thalassobaculum</taxon>
    </lineage>
</organism>
<comment type="subcellular location">
    <subcellularLocation>
        <location evidence="1">Cell membrane</location>
        <topology evidence="1">Multi-pass membrane protein</topology>
    </subcellularLocation>
</comment>
<comment type="similarity">
    <text evidence="2">Belongs to the AzlC family.</text>
</comment>
<dbReference type="PANTHER" id="PTHR34979">
    <property type="entry name" value="INNER MEMBRANE PROTEIN YGAZ"/>
    <property type="match status" value="1"/>
</dbReference>
<feature type="transmembrane region" description="Helical" evidence="8">
    <location>
        <begin position="200"/>
        <end position="220"/>
    </location>
</feature>
<dbReference type="PANTHER" id="PTHR34979:SF1">
    <property type="entry name" value="INNER MEMBRANE PROTEIN YGAZ"/>
    <property type="match status" value="1"/>
</dbReference>
<evidence type="ECO:0000256" key="5">
    <source>
        <dbReference type="ARBA" id="ARBA00022692"/>
    </source>
</evidence>
<reference evidence="9" key="2">
    <citation type="submission" date="2020-09" db="EMBL/GenBank/DDBJ databases">
        <authorList>
            <person name="Sun Q."/>
            <person name="Kim S."/>
        </authorList>
    </citation>
    <scope>NUCLEOTIDE SEQUENCE</scope>
    <source>
        <strain evidence="9">KCTC 42651</strain>
    </source>
</reference>
<dbReference type="GO" id="GO:0005886">
    <property type="term" value="C:plasma membrane"/>
    <property type="evidence" value="ECO:0007669"/>
    <property type="project" value="UniProtKB-SubCell"/>
</dbReference>
<feature type="transmembrane region" description="Helical" evidence="8">
    <location>
        <begin position="57"/>
        <end position="76"/>
    </location>
</feature>
<evidence type="ECO:0000313" key="10">
    <source>
        <dbReference type="Proteomes" id="UP000630353"/>
    </source>
</evidence>
<protein>
    <submittedName>
        <fullName evidence="9">Branched-chain amino acid ABC transporter permease</fullName>
    </submittedName>
</protein>
<evidence type="ECO:0000256" key="1">
    <source>
        <dbReference type="ARBA" id="ARBA00004651"/>
    </source>
</evidence>
<name>A0A918XQ78_9PROT</name>
<feature type="transmembrane region" description="Helical" evidence="8">
    <location>
        <begin position="27"/>
        <end position="45"/>
    </location>
</feature>